<evidence type="ECO:0000313" key="3">
    <source>
        <dbReference type="Proteomes" id="UP001209540"/>
    </source>
</evidence>
<sequence>MDEYQGLKELQNYLQSHQQPSYNHFIVTNQKNIVLWSLNIAAVTGAALNGIWYERYKKQYMSIKAKSVINKPKFNSIMWNTIMTKVLTRRTLCEEYTERSLDVLITAAQGATQEAKRIIRSSSSLLREDNNLSDDTNSTSGDASMENENESGESDIEKEKKDEIDINAALSEVGFKKLIKKSDESDLALLSSLKVQGDGIEERIHKQIIHLLSQENLTDMEKEVLKLLLSRAINCLDSTIYAKMAEVFSQGQLKYLIGKKQNFVGMDLMAFTTFDALLDKAWDTVDDLLIEIQTQKLELTKEKERKSDSYKLLHVLENLVEYFDIKIYPTASETTYYRRFALILDFVFKGLEVEMKDGEVVAEATKMAMEQNDYDDTNLFGRKIDVIINVKDSTTALNSNEWKASKTNHLKLKQQSKNIRSNCVILNNLYILTGGQVSSVMALDMIGTIGYLYLLCFKKNVYVATLVDAILLPINMTELKAFKKSLNALIKWRNFMQEQIKTIKNANTVNDLSSVAHDAYSEDQGCSEDKTLLPTIFFTPKNKRASKRTYKDIDSDE</sequence>
<feature type="compositionally biased region" description="Polar residues" evidence="1">
    <location>
        <begin position="133"/>
        <end position="142"/>
    </location>
</feature>
<protein>
    <submittedName>
        <fullName evidence="2">Uncharacterized protein</fullName>
    </submittedName>
</protein>
<accession>A0AAD5PHB9</accession>
<evidence type="ECO:0000313" key="2">
    <source>
        <dbReference type="EMBL" id="KAI9272645.1"/>
    </source>
</evidence>
<reference evidence="2" key="2">
    <citation type="submission" date="2023-02" db="EMBL/GenBank/DDBJ databases">
        <authorList>
            <consortium name="DOE Joint Genome Institute"/>
            <person name="Mondo S.J."/>
            <person name="Chang Y."/>
            <person name="Wang Y."/>
            <person name="Ahrendt S."/>
            <person name="Andreopoulos W."/>
            <person name="Barry K."/>
            <person name="Beard J."/>
            <person name="Benny G.L."/>
            <person name="Blankenship S."/>
            <person name="Bonito G."/>
            <person name="Cuomo C."/>
            <person name="Desiro A."/>
            <person name="Gervers K.A."/>
            <person name="Hundley H."/>
            <person name="Kuo A."/>
            <person name="LaButti K."/>
            <person name="Lang B.F."/>
            <person name="Lipzen A."/>
            <person name="O'Donnell K."/>
            <person name="Pangilinan J."/>
            <person name="Reynolds N."/>
            <person name="Sandor L."/>
            <person name="Smith M.W."/>
            <person name="Tsang A."/>
            <person name="Grigoriev I.V."/>
            <person name="Stajich J.E."/>
            <person name="Spatafora J.W."/>
        </authorList>
    </citation>
    <scope>NUCLEOTIDE SEQUENCE</scope>
    <source>
        <strain evidence="2">RSA 2281</strain>
    </source>
</reference>
<reference evidence="2" key="1">
    <citation type="journal article" date="2022" name="IScience">
        <title>Evolution of zygomycete secretomes and the origins of terrestrial fungal ecologies.</title>
        <authorList>
            <person name="Chang Y."/>
            <person name="Wang Y."/>
            <person name="Mondo S."/>
            <person name="Ahrendt S."/>
            <person name="Andreopoulos W."/>
            <person name="Barry K."/>
            <person name="Beard J."/>
            <person name="Benny G.L."/>
            <person name="Blankenship S."/>
            <person name="Bonito G."/>
            <person name="Cuomo C."/>
            <person name="Desiro A."/>
            <person name="Gervers K.A."/>
            <person name="Hundley H."/>
            <person name="Kuo A."/>
            <person name="LaButti K."/>
            <person name="Lang B.F."/>
            <person name="Lipzen A."/>
            <person name="O'Donnell K."/>
            <person name="Pangilinan J."/>
            <person name="Reynolds N."/>
            <person name="Sandor L."/>
            <person name="Smith M.E."/>
            <person name="Tsang A."/>
            <person name="Grigoriev I.V."/>
            <person name="Stajich J.E."/>
            <person name="Spatafora J.W."/>
        </authorList>
    </citation>
    <scope>NUCLEOTIDE SEQUENCE</scope>
    <source>
        <strain evidence="2">RSA 2281</strain>
    </source>
</reference>
<evidence type="ECO:0000256" key="1">
    <source>
        <dbReference type="SAM" id="MobiDB-lite"/>
    </source>
</evidence>
<feature type="compositionally biased region" description="Acidic residues" evidence="1">
    <location>
        <begin position="145"/>
        <end position="154"/>
    </location>
</feature>
<name>A0AAD5PHB9_9FUNG</name>
<gene>
    <name evidence="2" type="ORF">BDA99DRAFT_556258</name>
</gene>
<dbReference type="Proteomes" id="UP001209540">
    <property type="component" value="Unassembled WGS sequence"/>
</dbReference>
<dbReference type="AlphaFoldDB" id="A0AAD5PHB9"/>
<keyword evidence="3" id="KW-1185">Reference proteome</keyword>
<feature type="region of interest" description="Disordered" evidence="1">
    <location>
        <begin position="128"/>
        <end position="159"/>
    </location>
</feature>
<organism evidence="2 3">
    <name type="scientific">Phascolomyces articulosus</name>
    <dbReference type="NCBI Taxonomy" id="60185"/>
    <lineage>
        <taxon>Eukaryota</taxon>
        <taxon>Fungi</taxon>
        <taxon>Fungi incertae sedis</taxon>
        <taxon>Mucoromycota</taxon>
        <taxon>Mucoromycotina</taxon>
        <taxon>Mucoromycetes</taxon>
        <taxon>Mucorales</taxon>
        <taxon>Lichtheimiaceae</taxon>
        <taxon>Phascolomyces</taxon>
    </lineage>
</organism>
<dbReference type="EMBL" id="JAIXMP010000005">
    <property type="protein sequence ID" value="KAI9272645.1"/>
    <property type="molecule type" value="Genomic_DNA"/>
</dbReference>
<comment type="caution">
    <text evidence="2">The sequence shown here is derived from an EMBL/GenBank/DDBJ whole genome shotgun (WGS) entry which is preliminary data.</text>
</comment>
<proteinExistence type="predicted"/>